<comment type="caution">
    <text evidence="1">The sequence shown here is derived from an EMBL/GenBank/DDBJ whole genome shotgun (WGS) entry which is preliminary data.</text>
</comment>
<dbReference type="Gene3D" id="1.10.10.10">
    <property type="entry name" value="Winged helix-like DNA-binding domain superfamily/Winged helix DNA-binding domain"/>
    <property type="match status" value="1"/>
</dbReference>
<dbReference type="RefSeq" id="WP_345227052.1">
    <property type="nucleotide sequence ID" value="NZ_BAABHA010000015.1"/>
</dbReference>
<dbReference type="Proteomes" id="UP001500454">
    <property type="component" value="Unassembled WGS sequence"/>
</dbReference>
<dbReference type="InterPro" id="IPR036388">
    <property type="entry name" value="WH-like_DNA-bd_sf"/>
</dbReference>
<dbReference type="EMBL" id="BAABHA010000015">
    <property type="protein sequence ID" value="GAA4390979.1"/>
    <property type="molecule type" value="Genomic_DNA"/>
</dbReference>
<sequence>MDNPIDALIQLIKGKHKADILIFLNPQPRRFSDVRRHLGETVSERILTSSCASWKRPAWYSGACFRRCRPG</sequence>
<evidence type="ECO:0000313" key="1">
    <source>
        <dbReference type="EMBL" id="GAA4390979.1"/>
    </source>
</evidence>
<keyword evidence="2" id="KW-1185">Reference proteome</keyword>
<name>A0ABP8JHP6_9BACT</name>
<organism evidence="1 2">
    <name type="scientific">Hymenobacter koreensis</name>
    <dbReference type="NCBI Taxonomy" id="1084523"/>
    <lineage>
        <taxon>Bacteria</taxon>
        <taxon>Pseudomonadati</taxon>
        <taxon>Bacteroidota</taxon>
        <taxon>Cytophagia</taxon>
        <taxon>Cytophagales</taxon>
        <taxon>Hymenobacteraceae</taxon>
        <taxon>Hymenobacter</taxon>
    </lineage>
</organism>
<proteinExistence type="predicted"/>
<evidence type="ECO:0000313" key="2">
    <source>
        <dbReference type="Proteomes" id="UP001500454"/>
    </source>
</evidence>
<gene>
    <name evidence="1" type="ORF">GCM10023186_39800</name>
</gene>
<protein>
    <submittedName>
        <fullName evidence="1">Uncharacterized protein</fullName>
    </submittedName>
</protein>
<accession>A0ABP8JHP6</accession>
<reference evidence="2" key="1">
    <citation type="journal article" date="2019" name="Int. J. Syst. Evol. Microbiol.">
        <title>The Global Catalogue of Microorganisms (GCM) 10K type strain sequencing project: providing services to taxonomists for standard genome sequencing and annotation.</title>
        <authorList>
            <consortium name="The Broad Institute Genomics Platform"/>
            <consortium name="The Broad Institute Genome Sequencing Center for Infectious Disease"/>
            <person name="Wu L."/>
            <person name="Ma J."/>
        </authorList>
    </citation>
    <scope>NUCLEOTIDE SEQUENCE [LARGE SCALE GENOMIC DNA]</scope>
    <source>
        <strain evidence="2">JCM 17924</strain>
    </source>
</reference>